<sequence>MNYFNKSVSIRVNSLSPLPLYFFAFLVMSGALLITSYSPPLNAQELTIDSAINKAGRQRMLTQRILKSYLLIGQNVDVDSAQRQLDQSIALFEQQLDELGEFTTDKGVTKSLDRVQRQWQQFRQRVLEEPNTKNAISIINEGDELLVSCEKVVKNLELMANSNKGKIINLSGRQRMLSQRIGMLYAAHSWGVDNREISKNLEIAIKEYDEALVRLQAAPINTKKISDALAKVASKWEFSRSGFSQMDNERYVPFIIQMTTESMLKKMNDITGMYEALGES</sequence>
<evidence type="ECO:0000256" key="5">
    <source>
        <dbReference type="SAM" id="Phobius"/>
    </source>
</evidence>
<dbReference type="EMBL" id="CP101527">
    <property type="protein sequence ID" value="UZW74443.1"/>
    <property type="molecule type" value="Genomic_DNA"/>
</dbReference>
<dbReference type="AlphaFoldDB" id="A0A9E8HGW3"/>
<reference evidence="7" key="1">
    <citation type="submission" date="2022-07" db="EMBL/GenBank/DDBJ databases">
        <title>Alkalimarinus sp. nov., isolated from gut of a Alitta virens.</title>
        <authorList>
            <person name="Yang A.I."/>
            <person name="Shin N.-R."/>
        </authorList>
    </citation>
    <scope>NUCLEOTIDE SEQUENCE</scope>
    <source>
        <strain evidence="7">FA028</strain>
    </source>
</reference>
<keyword evidence="8" id="KW-1185">Reference proteome</keyword>
<protein>
    <submittedName>
        <fullName evidence="7">Type IV pili methyl-accepting chemotaxis transducer N-terminal domain-containing protein</fullName>
    </submittedName>
</protein>
<dbReference type="KEGG" id="asem:NNL22_15670"/>
<keyword evidence="4 5" id="KW-0472">Membrane</keyword>
<gene>
    <name evidence="7" type="ORF">NNL22_15670</name>
</gene>
<dbReference type="GO" id="GO:0016020">
    <property type="term" value="C:membrane"/>
    <property type="evidence" value="ECO:0007669"/>
    <property type="project" value="UniProtKB-SubCell"/>
</dbReference>
<dbReference type="Pfam" id="PF13675">
    <property type="entry name" value="PilJ"/>
    <property type="match status" value="2"/>
</dbReference>
<feature type="domain" description="NarX-like N-terminal" evidence="6">
    <location>
        <begin position="161"/>
        <end position="237"/>
    </location>
</feature>
<dbReference type="Proteomes" id="UP001164472">
    <property type="component" value="Chromosome"/>
</dbReference>
<keyword evidence="2 5" id="KW-0812">Transmembrane</keyword>
<keyword evidence="3 5" id="KW-1133">Transmembrane helix</keyword>
<dbReference type="Gene3D" id="1.20.120.960">
    <property type="entry name" value="Histidine kinase NarX, sensor domain"/>
    <property type="match status" value="1"/>
</dbReference>
<evidence type="ECO:0000256" key="1">
    <source>
        <dbReference type="ARBA" id="ARBA00004141"/>
    </source>
</evidence>
<dbReference type="RefSeq" id="WP_251812613.1">
    <property type="nucleotide sequence ID" value="NZ_CP101527.1"/>
</dbReference>
<dbReference type="InterPro" id="IPR029095">
    <property type="entry name" value="NarX-like_N"/>
</dbReference>
<evidence type="ECO:0000313" key="8">
    <source>
        <dbReference type="Proteomes" id="UP001164472"/>
    </source>
</evidence>
<dbReference type="InterPro" id="IPR042295">
    <property type="entry name" value="NarX-like_N_sf"/>
</dbReference>
<proteinExistence type="predicted"/>
<evidence type="ECO:0000256" key="2">
    <source>
        <dbReference type="ARBA" id="ARBA00022692"/>
    </source>
</evidence>
<feature type="transmembrane region" description="Helical" evidence="5">
    <location>
        <begin position="20"/>
        <end position="38"/>
    </location>
</feature>
<organism evidence="7 8">
    <name type="scientific">Alkalimarinus sediminis</name>
    <dbReference type="NCBI Taxonomy" id="1632866"/>
    <lineage>
        <taxon>Bacteria</taxon>
        <taxon>Pseudomonadati</taxon>
        <taxon>Pseudomonadota</taxon>
        <taxon>Gammaproteobacteria</taxon>
        <taxon>Alteromonadales</taxon>
        <taxon>Alteromonadaceae</taxon>
        <taxon>Alkalimarinus</taxon>
    </lineage>
</organism>
<evidence type="ECO:0000259" key="6">
    <source>
        <dbReference type="Pfam" id="PF13675"/>
    </source>
</evidence>
<evidence type="ECO:0000256" key="4">
    <source>
        <dbReference type="ARBA" id="ARBA00023136"/>
    </source>
</evidence>
<name>A0A9E8HGW3_9ALTE</name>
<comment type="subcellular location">
    <subcellularLocation>
        <location evidence="1">Membrane</location>
        <topology evidence="1">Multi-pass membrane protein</topology>
    </subcellularLocation>
</comment>
<evidence type="ECO:0000313" key="7">
    <source>
        <dbReference type="EMBL" id="UZW74443.1"/>
    </source>
</evidence>
<evidence type="ECO:0000256" key="3">
    <source>
        <dbReference type="ARBA" id="ARBA00022989"/>
    </source>
</evidence>
<feature type="domain" description="NarX-like N-terminal" evidence="6">
    <location>
        <begin position="44"/>
        <end position="135"/>
    </location>
</feature>
<accession>A0A9E8HGW3</accession>